<evidence type="ECO:0000313" key="2">
    <source>
        <dbReference type="Proteomes" id="UP000646911"/>
    </source>
</evidence>
<dbReference type="EMBL" id="JACOFX010000003">
    <property type="protein sequence ID" value="MBC3907860.1"/>
    <property type="molecule type" value="Genomic_DNA"/>
</dbReference>
<reference evidence="1 2" key="1">
    <citation type="submission" date="2020-08" db="EMBL/GenBank/DDBJ databases">
        <title>Novel species isolated from subtropical streams in China.</title>
        <authorList>
            <person name="Lu H."/>
        </authorList>
    </citation>
    <scope>NUCLEOTIDE SEQUENCE [LARGE SCALE GENOMIC DNA]</scope>
    <source>
        <strain evidence="1 2">NL8W</strain>
    </source>
</reference>
<protein>
    <recommendedName>
        <fullName evidence="3">DUF4274 domain-containing protein</fullName>
    </recommendedName>
</protein>
<evidence type="ECO:0000313" key="1">
    <source>
        <dbReference type="EMBL" id="MBC3907860.1"/>
    </source>
</evidence>
<evidence type="ECO:0008006" key="3">
    <source>
        <dbReference type="Google" id="ProtNLM"/>
    </source>
</evidence>
<organism evidence="1 2">
    <name type="scientific">Undibacterium umbellatum</name>
    <dbReference type="NCBI Taxonomy" id="2762300"/>
    <lineage>
        <taxon>Bacteria</taxon>
        <taxon>Pseudomonadati</taxon>
        <taxon>Pseudomonadota</taxon>
        <taxon>Betaproteobacteria</taxon>
        <taxon>Burkholderiales</taxon>
        <taxon>Oxalobacteraceae</taxon>
        <taxon>Undibacterium</taxon>
    </lineage>
</organism>
<dbReference type="Proteomes" id="UP000646911">
    <property type="component" value="Unassembled WGS sequence"/>
</dbReference>
<gene>
    <name evidence="1" type="ORF">H8L47_09805</name>
</gene>
<name>A0ABR6Z7Y0_9BURK</name>
<proteinExistence type="predicted"/>
<comment type="caution">
    <text evidence="1">The sequence shown here is derived from an EMBL/GenBank/DDBJ whole genome shotgun (WGS) entry which is preliminary data.</text>
</comment>
<sequence length="238" mass="27893">MDPKLNMLTEILKRNSDDPDSVDMLNEVDHYFFFQSISNADDLEAAWSLFDEHKEIRSRLLNLEIDAREIPGWGYLVPQLDQVRCSENELLALVSSHISMLRPLLLEEDYNEEIISFIDRGFAIEIAPAPVEIPDVSENELFGVLYEAISEYRIEHYPYDIPHYEVLRNWAIYLTKCDEVACYLLWPCLKHKLTLPDSCMDAGAKLWKLGCRDRYWVKDLDFESKTVYVKPAWLDKHN</sequence>
<accession>A0ABR6Z7Y0</accession>
<dbReference type="RefSeq" id="WP_186953400.1">
    <property type="nucleotide sequence ID" value="NZ_JACOFX010000003.1"/>
</dbReference>
<keyword evidence="2" id="KW-1185">Reference proteome</keyword>